<feature type="domain" description="RNase III" evidence="8">
    <location>
        <begin position="59"/>
        <end position="196"/>
    </location>
</feature>
<evidence type="ECO:0000259" key="8">
    <source>
        <dbReference type="PROSITE" id="PS50142"/>
    </source>
</evidence>
<evidence type="ECO:0000313" key="9">
    <source>
        <dbReference type="EMBL" id="KAK2711252.1"/>
    </source>
</evidence>
<evidence type="ECO:0000256" key="7">
    <source>
        <dbReference type="ARBA" id="ARBA00035187"/>
    </source>
</evidence>
<keyword evidence="3" id="KW-0689">Ribosomal protein</keyword>
<dbReference type="Pfam" id="PF22935">
    <property type="entry name" value="RM44_endonuclase"/>
    <property type="match status" value="1"/>
</dbReference>
<dbReference type="AlphaFoldDB" id="A0AA88KZZ2"/>
<gene>
    <name evidence="9" type="ORF">QYM36_012436</name>
</gene>
<accession>A0AA88KZZ2</accession>
<dbReference type="InterPro" id="IPR000999">
    <property type="entry name" value="RNase_III_dom"/>
</dbReference>
<feature type="non-terminal residue" evidence="9">
    <location>
        <position position="272"/>
    </location>
</feature>
<comment type="similarity">
    <text evidence="6">Belongs to the ribonuclease III family. Mitochondrion-specific ribosomal protein mL44 subfamily.</text>
</comment>
<keyword evidence="2" id="KW-0809">Transit peptide</keyword>
<dbReference type="Pfam" id="PF22892">
    <property type="entry name" value="DSRM_MRPL44"/>
    <property type="match status" value="1"/>
</dbReference>
<dbReference type="SUPFAM" id="SSF69065">
    <property type="entry name" value="RNase III domain-like"/>
    <property type="match status" value="1"/>
</dbReference>
<evidence type="ECO:0000256" key="5">
    <source>
        <dbReference type="ARBA" id="ARBA00023274"/>
    </source>
</evidence>
<evidence type="ECO:0000313" key="10">
    <source>
        <dbReference type="Proteomes" id="UP001187531"/>
    </source>
</evidence>
<dbReference type="Proteomes" id="UP001187531">
    <property type="component" value="Unassembled WGS sequence"/>
</dbReference>
<keyword evidence="4" id="KW-0496">Mitochondrion</keyword>
<keyword evidence="10" id="KW-1185">Reference proteome</keyword>
<reference evidence="9" key="1">
    <citation type="submission" date="2023-07" db="EMBL/GenBank/DDBJ databases">
        <title>Chromosome-level genome assembly of Artemia franciscana.</title>
        <authorList>
            <person name="Jo E."/>
        </authorList>
    </citation>
    <scope>NUCLEOTIDE SEQUENCE</scope>
    <source>
        <tissue evidence="9">Whole body</tissue>
    </source>
</reference>
<evidence type="ECO:0000256" key="4">
    <source>
        <dbReference type="ARBA" id="ARBA00023128"/>
    </source>
</evidence>
<dbReference type="Gene3D" id="3.30.160.20">
    <property type="match status" value="1"/>
</dbReference>
<comment type="subcellular location">
    <subcellularLocation>
        <location evidence="1">Mitochondrion</location>
    </subcellularLocation>
</comment>
<dbReference type="InterPro" id="IPR036389">
    <property type="entry name" value="RNase_III_sf"/>
</dbReference>
<organism evidence="9 10">
    <name type="scientific">Artemia franciscana</name>
    <name type="common">Brine shrimp</name>
    <name type="synonym">Artemia sanfranciscana</name>
    <dbReference type="NCBI Taxonomy" id="6661"/>
    <lineage>
        <taxon>Eukaryota</taxon>
        <taxon>Metazoa</taxon>
        <taxon>Ecdysozoa</taxon>
        <taxon>Arthropoda</taxon>
        <taxon>Crustacea</taxon>
        <taxon>Branchiopoda</taxon>
        <taxon>Anostraca</taxon>
        <taxon>Artemiidae</taxon>
        <taxon>Artemia</taxon>
    </lineage>
</organism>
<sequence length="272" mass="31262">MKAKHLYIFERNNLAISRRCYKPMYVAPYLRELKRRKDVQLKKLGDFSTPRSKYIEWNLQAEIYAFGKRLGEEFDQELLKRAFTHKSYIQQELEQRKSLGIEDSALALEDNEEFIKKGDRIVSDTVAKYIKNALPRASTVFHKSLETYLCSTATLATSSNLIGSKDIILSNEYPPSEELLANTFKAIVFALEESSGIEKARQFVVDLLIVQIAHKDIYEIWNPKNPMGIVCEELESQKRALPESRLMRQTGGNTILGVFQVGLYSDRKLIGQ</sequence>
<evidence type="ECO:0000256" key="2">
    <source>
        <dbReference type="ARBA" id="ARBA00022946"/>
    </source>
</evidence>
<dbReference type="GO" id="GO:0006396">
    <property type="term" value="P:RNA processing"/>
    <property type="evidence" value="ECO:0007669"/>
    <property type="project" value="InterPro"/>
</dbReference>
<dbReference type="EMBL" id="JAVRJZ010000016">
    <property type="protein sequence ID" value="KAK2711252.1"/>
    <property type="molecule type" value="Genomic_DNA"/>
</dbReference>
<evidence type="ECO:0000256" key="6">
    <source>
        <dbReference type="ARBA" id="ARBA00024034"/>
    </source>
</evidence>
<dbReference type="PROSITE" id="PS50142">
    <property type="entry name" value="RNASE_3_2"/>
    <property type="match status" value="1"/>
</dbReference>
<dbReference type="Gene3D" id="1.10.1520.10">
    <property type="entry name" value="Ribonuclease III domain"/>
    <property type="match status" value="1"/>
</dbReference>
<dbReference type="SMART" id="SM00535">
    <property type="entry name" value="RIBOc"/>
    <property type="match status" value="1"/>
</dbReference>
<dbReference type="GO" id="GO:0004525">
    <property type="term" value="F:ribonuclease III activity"/>
    <property type="evidence" value="ECO:0007669"/>
    <property type="project" value="InterPro"/>
</dbReference>
<evidence type="ECO:0000256" key="1">
    <source>
        <dbReference type="ARBA" id="ARBA00004173"/>
    </source>
</evidence>
<name>A0AA88KZZ2_ARTSF</name>
<evidence type="ECO:0000256" key="3">
    <source>
        <dbReference type="ARBA" id="ARBA00022980"/>
    </source>
</evidence>
<protein>
    <recommendedName>
        <fullName evidence="7">Large ribosomal subunit protein mL44</fullName>
    </recommendedName>
</protein>
<dbReference type="InterPro" id="IPR044444">
    <property type="entry name" value="Ribosomal_mL44_DSRM_metazoa"/>
</dbReference>
<keyword evidence="5" id="KW-0687">Ribonucleoprotein</keyword>
<proteinExistence type="inferred from homology"/>
<dbReference type="InterPro" id="IPR055189">
    <property type="entry name" value="RM44_endonuclase"/>
</dbReference>
<comment type="caution">
    <text evidence="9">The sequence shown here is derived from an EMBL/GenBank/DDBJ whole genome shotgun (WGS) entry which is preliminary data.</text>
</comment>